<dbReference type="AlphaFoldDB" id="V8CBJ4"/>
<name>V8CBJ4_9FIRM</name>
<dbReference type="EMBL" id="AZJE01000010">
    <property type="protein sequence ID" value="ETD24390.1"/>
    <property type="molecule type" value="Genomic_DNA"/>
</dbReference>
<dbReference type="PATRIC" id="fig|1073376.3.peg.837"/>
<proteinExistence type="predicted"/>
<evidence type="ECO:0000313" key="3">
    <source>
        <dbReference type="Proteomes" id="UP000018683"/>
    </source>
</evidence>
<comment type="caution">
    <text evidence="2">The sequence shown here is derived from an EMBL/GenBank/DDBJ whole genome shotgun (WGS) entry which is preliminary data.</text>
</comment>
<feature type="domain" description="AAA" evidence="1">
    <location>
        <begin position="5"/>
        <end position="27"/>
    </location>
</feature>
<dbReference type="Pfam" id="PF13614">
    <property type="entry name" value="AAA_31"/>
    <property type="match status" value="1"/>
</dbReference>
<dbReference type="InterPro" id="IPR025669">
    <property type="entry name" value="AAA_dom"/>
</dbReference>
<dbReference type="Gene3D" id="3.40.50.300">
    <property type="entry name" value="P-loop containing nucleotide triphosphate hydrolases"/>
    <property type="match status" value="1"/>
</dbReference>
<gene>
    <name evidence="2" type="ORF">HMPREF1202_00811</name>
</gene>
<dbReference type="InterPro" id="IPR027417">
    <property type="entry name" value="P-loop_NTPase"/>
</dbReference>
<sequence>MTKCKVIALANQKGGTAKTTTTLNLGIRQLQ</sequence>
<reference evidence="2 3" key="1">
    <citation type="submission" date="2013-10" db="EMBL/GenBank/DDBJ databases">
        <title>The Genome Sequence of Ruminococcus lactaris CC59_002D.</title>
        <authorList>
            <consortium name="The Broad Institute Genomics Platform"/>
            <person name="Earl A."/>
            <person name="Allen-Vercoe E."/>
            <person name="Daigneault M."/>
            <person name="Young S.K."/>
            <person name="Zeng Q."/>
            <person name="Gargeya S."/>
            <person name="Fitzgerald M."/>
            <person name="Abouelleil A."/>
            <person name="Alvarado L."/>
            <person name="Chapman S.B."/>
            <person name="Gainer-Dewar J."/>
            <person name="Goldberg J."/>
            <person name="Griggs A."/>
            <person name="Gujja S."/>
            <person name="Hansen M."/>
            <person name="Howarth C."/>
            <person name="Imamovic A."/>
            <person name="Ireland A."/>
            <person name="Larimer J."/>
            <person name="McCowan C."/>
            <person name="Murphy C."/>
            <person name="Pearson M."/>
            <person name="Poon T.W."/>
            <person name="Priest M."/>
            <person name="Roberts A."/>
            <person name="Saif S."/>
            <person name="Shea T."/>
            <person name="Sykes S."/>
            <person name="Wortman J."/>
            <person name="Nusbaum C."/>
            <person name="Birren B."/>
        </authorList>
    </citation>
    <scope>NUCLEOTIDE SEQUENCE [LARGE SCALE GENOMIC DNA]</scope>
    <source>
        <strain evidence="2 3">CC59_002D</strain>
    </source>
</reference>
<organism evidence="2 3">
    <name type="scientific">[Ruminococcus] lactaris CC59_002D</name>
    <dbReference type="NCBI Taxonomy" id="1073376"/>
    <lineage>
        <taxon>Bacteria</taxon>
        <taxon>Bacillati</taxon>
        <taxon>Bacillota</taxon>
        <taxon>Clostridia</taxon>
        <taxon>Lachnospirales</taxon>
        <taxon>Lachnospiraceae</taxon>
        <taxon>Mediterraneibacter</taxon>
    </lineage>
</organism>
<evidence type="ECO:0000259" key="1">
    <source>
        <dbReference type="Pfam" id="PF13614"/>
    </source>
</evidence>
<dbReference type="SUPFAM" id="SSF52540">
    <property type="entry name" value="P-loop containing nucleoside triphosphate hydrolases"/>
    <property type="match status" value="1"/>
</dbReference>
<protein>
    <recommendedName>
        <fullName evidence="1">AAA domain-containing protein</fullName>
    </recommendedName>
</protein>
<accession>V8CBJ4</accession>
<dbReference type="Proteomes" id="UP000018683">
    <property type="component" value="Unassembled WGS sequence"/>
</dbReference>
<dbReference type="HOGENOM" id="CLU_218419_0_0_9"/>
<dbReference type="STRING" id="1073376.HMPREF1202_00811"/>
<evidence type="ECO:0000313" key="2">
    <source>
        <dbReference type="EMBL" id="ETD24390.1"/>
    </source>
</evidence>